<feature type="transmembrane region" description="Helical" evidence="1">
    <location>
        <begin position="26"/>
        <end position="48"/>
    </location>
</feature>
<gene>
    <name evidence="2" type="ORF">Asi02nite_27790</name>
</gene>
<accession>A0ABQ4CPQ0</accession>
<proteinExistence type="predicted"/>
<evidence type="ECO:0000313" key="2">
    <source>
        <dbReference type="EMBL" id="GIF73261.1"/>
    </source>
</evidence>
<keyword evidence="3" id="KW-1185">Reference proteome</keyword>
<dbReference type="Proteomes" id="UP000604117">
    <property type="component" value="Unassembled WGS sequence"/>
</dbReference>
<dbReference type="EMBL" id="BONE01000019">
    <property type="protein sequence ID" value="GIF73261.1"/>
    <property type="molecule type" value="Genomic_DNA"/>
</dbReference>
<dbReference type="RefSeq" id="WP_203713101.1">
    <property type="nucleotide sequence ID" value="NZ_BONE01000019.1"/>
</dbReference>
<organism evidence="2 3">
    <name type="scientific">Asanoa siamensis</name>
    <dbReference type="NCBI Taxonomy" id="926357"/>
    <lineage>
        <taxon>Bacteria</taxon>
        <taxon>Bacillati</taxon>
        <taxon>Actinomycetota</taxon>
        <taxon>Actinomycetes</taxon>
        <taxon>Micromonosporales</taxon>
        <taxon>Micromonosporaceae</taxon>
        <taxon>Asanoa</taxon>
    </lineage>
</organism>
<protein>
    <submittedName>
        <fullName evidence="2">Uncharacterized protein</fullName>
    </submittedName>
</protein>
<evidence type="ECO:0000256" key="1">
    <source>
        <dbReference type="SAM" id="Phobius"/>
    </source>
</evidence>
<keyword evidence="1" id="KW-0812">Transmembrane</keyword>
<reference evidence="2 3" key="1">
    <citation type="submission" date="2021-01" db="EMBL/GenBank/DDBJ databases">
        <title>Whole genome shotgun sequence of Asanoa siamensis NBRC 107932.</title>
        <authorList>
            <person name="Komaki H."/>
            <person name="Tamura T."/>
        </authorList>
    </citation>
    <scope>NUCLEOTIDE SEQUENCE [LARGE SCALE GENOMIC DNA]</scope>
    <source>
        <strain evidence="2 3">NBRC 107932</strain>
    </source>
</reference>
<keyword evidence="1" id="KW-1133">Transmembrane helix</keyword>
<keyword evidence="1" id="KW-0472">Membrane</keyword>
<name>A0ABQ4CPQ0_9ACTN</name>
<evidence type="ECO:0000313" key="3">
    <source>
        <dbReference type="Proteomes" id="UP000604117"/>
    </source>
</evidence>
<comment type="caution">
    <text evidence="2">The sequence shown here is derived from an EMBL/GenBank/DDBJ whole genome shotgun (WGS) entry which is preliminary data.</text>
</comment>
<sequence>MTIVRFWVSDLGTPRFEVDDQRFRALGAWAVIDISSLMGVCLGALAMVDDVARGRAVEPWSSAHYDLTLNRHRVMFSNRWADDERGEYTFAEYRQVVEDYLKFLVSRPVSGYVRDYWPELPEAEAEVRLWEETWHRAHPYRGRLC</sequence>